<sequence length="345" mass="37979">MSPPPSTPTPRRFLLPKRVTQSSQTPTGLPRFQSTPRFASSSVPRPTQVRAGIDIEDVEEVEDRPKGSSQDSQGDQFAPRKYESLHDSIEVESDDATASQDASSAVSDNDIDIKNSGFVDREASNAPSLPHEASPLEERESKRQRVSISPMQESSPVEEQHYMVDEDSDEDPEDMNEREHTETQDSTQSIQDAILPYDESKALHQPTFREPPRFKQVELDTAVNGVPAVFSPQRRGAKYIAGGLAAELQGWLSEVKGWEGVVPAPASSINVTVEEVRVGQSMYLVRGRSGTSEGKKFLLAGEGRLTGLGQRMPMSVGSVIEVGQPVWDIEMKGEVWTVACDWRVS</sequence>
<organism evidence="2 3">
    <name type="scientific">Fusarium venenatum</name>
    <dbReference type="NCBI Taxonomy" id="56646"/>
    <lineage>
        <taxon>Eukaryota</taxon>
        <taxon>Fungi</taxon>
        <taxon>Dikarya</taxon>
        <taxon>Ascomycota</taxon>
        <taxon>Pezizomycotina</taxon>
        <taxon>Sordariomycetes</taxon>
        <taxon>Hypocreomycetidae</taxon>
        <taxon>Hypocreales</taxon>
        <taxon>Nectriaceae</taxon>
        <taxon>Fusarium</taxon>
    </lineage>
</organism>
<evidence type="ECO:0000313" key="2">
    <source>
        <dbReference type="EMBL" id="CEI66834.1"/>
    </source>
</evidence>
<protein>
    <submittedName>
        <fullName evidence="2">Uncharacterized protein</fullName>
    </submittedName>
</protein>
<evidence type="ECO:0000313" key="3">
    <source>
        <dbReference type="Proteomes" id="UP000245910"/>
    </source>
</evidence>
<dbReference type="AlphaFoldDB" id="A0A2L2T7J1"/>
<feature type="compositionally biased region" description="Polar residues" evidence="1">
    <location>
        <begin position="146"/>
        <end position="157"/>
    </location>
</feature>
<feature type="compositionally biased region" description="Acidic residues" evidence="1">
    <location>
        <begin position="165"/>
        <end position="174"/>
    </location>
</feature>
<dbReference type="STRING" id="56646.A0A2L2T7J1"/>
<reference evidence="3" key="1">
    <citation type="submission" date="2014-10" db="EMBL/GenBank/DDBJ databases">
        <authorList>
            <person name="King R."/>
        </authorList>
    </citation>
    <scope>NUCLEOTIDE SEQUENCE [LARGE SCALE GENOMIC DNA]</scope>
    <source>
        <strain evidence="3">A3/5</strain>
    </source>
</reference>
<keyword evidence="3" id="KW-1185">Reference proteome</keyword>
<feature type="compositionally biased region" description="Basic and acidic residues" evidence="1">
    <location>
        <begin position="134"/>
        <end position="143"/>
    </location>
</feature>
<feature type="compositionally biased region" description="Low complexity" evidence="1">
    <location>
        <begin position="96"/>
        <end position="108"/>
    </location>
</feature>
<evidence type="ECO:0000256" key="1">
    <source>
        <dbReference type="SAM" id="MobiDB-lite"/>
    </source>
</evidence>
<feature type="compositionally biased region" description="Polar residues" evidence="1">
    <location>
        <begin position="19"/>
        <end position="45"/>
    </location>
</feature>
<accession>A0A2L2T7J1</accession>
<feature type="region of interest" description="Disordered" evidence="1">
    <location>
        <begin position="1"/>
        <end position="190"/>
    </location>
</feature>
<name>A0A2L2T7J1_9HYPO</name>
<dbReference type="Proteomes" id="UP000245910">
    <property type="component" value="Chromosome I"/>
</dbReference>
<dbReference type="EMBL" id="LN649229">
    <property type="protein sequence ID" value="CEI66834.1"/>
    <property type="molecule type" value="Genomic_DNA"/>
</dbReference>
<feature type="compositionally biased region" description="Basic and acidic residues" evidence="1">
    <location>
        <begin position="78"/>
        <end position="89"/>
    </location>
</feature>
<proteinExistence type="predicted"/>
<dbReference type="OrthoDB" id="5389296at2759"/>